<protein>
    <submittedName>
        <fullName evidence="1">Uncharacterized protein</fullName>
    </submittedName>
</protein>
<gene>
    <name evidence="1" type="ORF">M378DRAFT_161700</name>
</gene>
<reference evidence="1 2" key="1">
    <citation type="submission" date="2014-04" db="EMBL/GenBank/DDBJ databases">
        <title>Evolutionary Origins and Diversification of the Mycorrhizal Mutualists.</title>
        <authorList>
            <consortium name="DOE Joint Genome Institute"/>
            <consortium name="Mycorrhizal Genomics Consortium"/>
            <person name="Kohler A."/>
            <person name="Kuo A."/>
            <person name="Nagy L.G."/>
            <person name="Floudas D."/>
            <person name="Copeland A."/>
            <person name="Barry K.W."/>
            <person name="Cichocki N."/>
            <person name="Veneault-Fourrey C."/>
            <person name="LaButti K."/>
            <person name="Lindquist E.A."/>
            <person name="Lipzen A."/>
            <person name="Lundell T."/>
            <person name="Morin E."/>
            <person name="Murat C."/>
            <person name="Riley R."/>
            <person name="Ohm R."/>
            <person name="Sun H."/>
            <person name="Tunlid A."/>
            <person name="Henrissat B."/>
            <person name="Grigoriev I.V."/>
            <person name="Hibbett D.S."/>
            <person name="Martin F."/>
        </authorList>
    </citation>
    <scope>NUCLEOTIDE SEQUENCE [LARGE SCALE GENOMIC DNA]</scope>
    <source>
        <strain evidence="1 2">Koide BX008</strain>
    </source>
</reference>
<accession>A0A0C2X8S6</accession>
<dbReference type="InParanoid" id="A0A0C2X8S6"/>
<evidence type="ECO:0000313" key="1">
    <source>
        <dbReference type="EMBL" id="KIL65716.1"/>
    </source>
</evidence>
<dbReference type="Proteomes" id="UP000054549">
    <property type="component" value="Unassembled WGS sequence"/>
</dbReference>
<sequence>MILVAQTYASNFTHDMTYGKQVLPPRRCKNNMAATMKDVLHPIGSILLVAAW</sequence>
<dbReference type="AlphaFoldDB" id="A0A0C2X8S6"/>
<name>A0A0C2X8S6_AMAMK</name>
<evidence type="ECO:0000313" key="2">
    <source>
        <dbReference type="Proteomes" id="UP000054549"/>
    </source>
</evidence>
<dbReference type="EMBL" id="KN818240">
    <property type="protein sequence ID" value="KIL65716.1"/>
    <property type="molecule type" value="Genomic_DNA"/>
</dbReference>
<dbReference type="HOGENOM" id="CLU_3086713_0_0_1"/>
<keyword evidence="2" id="KW-1185">Reference proteome</keyword>
<proteinExistence type="predicted"/>
<organism evidence="1 2">
    <name type="scientific">Amanita muscaria (strain Koide BX008)</name>
    <dbReference type="NCBI Taxonomy" id="946122"/>
    <lineage>
        <taxon>Eukaryota</taxon>
        <taxon>Fungi</taxon>
        <taxon>Dikarya</taxon>
        <taxon>Basidiomycota</taxon>
        <taxon>Agaricomycotina</taxon>
        <taxon>Agaricomycetes</taxon>
        <taxon>Agaricomycetidae</taxon>
        <taxon>Agaricales</taxon>
        <taxon>Pluteineae</taxon>
        <taxon>Amanitaceae</taxon>
        <taxon>Amanita</taxon>
    </lineage>
</organism>